<dbReference type="EMBL" id="KV875094">
    <property type="protein sequence ID" value="OIW34085.1"/>
    <property type="molecule type" value="Genomic_DNA"/>
</dbReference>
<dbReference type="GO" id="GO:0016020">
    <property type="term" value="C:membrane"/>
    <property type="evidence" value="ECO:0007669"/>
    <property type="project" value="TreeGrafter"/>
</dbReference>
<evidence type="ECO:0000256" key="2">
    <source>
        <dbReference type="ARBA" id="ARBA00022963"/>
    </source>
</evidence>
<keyword evidence="2" id="KW-0443">Lipid metabolism</keyword>
<gene>
    <name evidence="4" type="ORF">CONLIGDRAFT_677798</name>
</gene>
<reference evidence="4 5" key="1">
    <citation type="submission" date="2016-10" db="EMBL/GenBank/DDBJ databases">
        <title>Draft genome sequence of Coniochaeta ligniaria NRRL30616, a lignocellulolytic fungus for bioabatement of inhibitors in plant biomass hydrolysates.</title>
        <authorList>
            <consortium name="DOE Joint Genome Institute"/>
            <person name="Jimenez D.J."/>
            <person name="Hector R.E."/>
            <person name="Riley R."/>
            <person name="Sun H."/>
            <person name="Grigoriev I.V."/>
            <person name="Van Elsas J.D."/>
            <person name="Nichols N.N."/>
        </authorList>
    </citation>
    <scope>NUCLEOTIDE SEQUENCE [LARGE SCALE GENOMIC DNA]</scope>
    <source>
        <strain evidence="4 5">NRRL 30616</strain>
    </source>
</reference>
<dbReference type="Gene3D" id="3.40.1090.10">
    <property type="entry name" value="Cytosolic phospholipase A2 catalytic domain"/>
    <property type="match status" value="1"/>
</dbReference>
<dbReference type="GO" id="GO:0016042">
    <property type="term" value="P:lipid catabolic process"/>
    <property type="evidence" value="ECO:0007669"/>
    <property type="project" value="UniProtKB-KW"/>
</dbReference>
<dbReference type="Proteomes" id="UP000182658">
    <property type="component" value="Unassembled WGS sequence"/>
</dbReference>
<evidence type="ECO:0000313" key="5">
    <source>
        <dbReference type="Proteomes" id="UP000182658"/>
    </source>
</evidence>
<dbReference type="SUPFAM" id="SSF52151">
    <property type="entry name" value="FabD/lysophospholipase-like"/>
    <property type="match status" value="1"/>
</dbReference>
<protein>
    <submittedName>
        <fullName evidence="4">FabD/lysophospholipase-like protein</fullName>
    </submittedName>
</protein>
<feature type="compositionally biased region" description="Basic and acidic residues" evidence="3">
    <location>
        <begin position="63"/>
        <end position="80"/>
    </location>
</feature>
<dbReference type="GO" id="GO:0047499">
    <property type="term" value="F:calcium-independent phospholipase A2 activity"/>
    <property type="evidence" value="ECO:0007669"/>
    <property type="project" value="TreeGrafter"/>
</dbReference>
<organism evidence="4 5">
    <name type="scientific">Coniochaeta ligniaria NRRL 30616</name>
    <dbReference type="NCBI Taxonomy" id="1408157"/>
    <lineage>
        <taxon>Eukaryota</taxon>
        <taxon>Fungi</taxon>
        <taxon>Dikarya</taxon>
        <taxon>Ascomycota</taxon>
        <taxon>Pezizomycotina</taxon>
        <taxon>Sordariomycetes</taxon>
        <taxon>Sordariomycetidae</taxon>
        <taxon>Coniochaetales</taxon>
        <taxon>Coniochaetaceae</taxon>
        <taxon>Coniochaeta</taxon>
    </lineage>
</organism>
<feature type="region of interest" description="Disordered" evidence="3">
    <location>
        <begin position="49"/>
        <end position="80"/>
    </location>
</feature>
<keyword evidence="5" id="KW-1185">Reference proteome</keyword>
<dbReference type="STRING" id="1408157.A0A1J7J3P3"/>
<evidence type="ECO:0000256" key="3">
    <source>
        <dbReference type="SAM" id="MobiDB-lite"/>
    </source>
</evidence>
<dbReference type="GO" id="GO:0019369">
    <property type="term" value="P:arachidonate metabolic process"/>
    <property type="evidence" value="ECO:0007669"/>
    <property type="project" value="TreeGrafter"/>
</dbReference>
<dbReference type="InterPro" id="IPR016035">
    <property type="entry name" value="Acyl_Trfase/lysoPLipase"/>
</dbReference>
<dbReference type="PANTHER" id="PTHR24185">
    <property type="entry name" value="CALCIUM-INDEPENDENT PHOSPHOLIPASE A2-GAMMA"/>
    <property type="match status" value="1"/>
</dbReference>
<proteinExistence type="predicted"/>
<dbReference type="AlphaFoldDB" id="A0A1J7J3P3"/>
<keyword evidence="1" id="KW-0378">Hydrolase</keyword>
<keyword evidence="2" id="KW-0442">Lipid degradation</keyword>
<accession>A0A1J7J3P3</accession>
<sequence>MSSGKKNYYFGDSDEEEDINTDAKGFEAEIDRAMRNLLTIGEQRRHEALGRTQDLLAQTPEGRAARERAKEAEDKRRQEVSRLMKQGATDLSAGPRVTFPDGPVIALSLDAGGGTRTIIQLEMLDLLMKEIRKSLGFRSTDPSVVLRPCEVFHLIVGTGTGGLIAILLGRLRMSVQEVTEFYTGFEEAVFGPLREVDNVLEVPVAKKDEVADNIAKKITELLEVRATGTHLRGDENPQLGKVLVTAVRESEKDTFFISEFRSHTCRANVDFPAGTEGSIIDAVQATIPHTVFSKPSIVETATDGMFRKRYGFNPIKLATEEISLTSTNGVRMGSDERIVVSIGAGEETDKGKNEGRLKGGEPEKMSLDQVLDWGALLSSRTEHDRKYLLLTVDRSIKHFRVNRLVDRPIDPKDPDNIQLTDEVNRAAHAIIGARRKCILHNNPALNPPLFRD</sequence>
<dbReference type="PANTHER" id="PTHR24185:SF1">
    <property type="entry name" value="CALCIUM-INDEPENDENT PHOSPHOLIPASE A2-GAMMA"/>
    <property type="match status" value="1"/>
</dbReference>
<dbReference type="InParanoid" id="A0A1J7J3P3"/>
<name>A0A1J7J3P3_9PEZI</name>
<evidence type="ECO:0000256" key="1">
    <source>
        <dbReference type="ARBA" id="ARBA00022801"/>
    </source>
</evidence>
<dbReference type="OrthoDB" id="1658288at2759"/>
<feature type="region of interest" description="Disordered" evidence="3">
    <location>
        <begin position="1"/>
        <end position="20"/>
    </location>
</feature>
<evidence type="ECO:0000313" key="4">
    <source>
        <dbReference type="EMBL" id="OIW34085.1"/>
    </source>
</evidence>